<gene>
    <name evidence="16" type="ORF">RND71_024013</name>
</gene>
<evidence type="ECO:0000256" key="1">
    <source>
        <dbReference type="ARBA" id="ARBA00002074"/>
    </source>
</evidence>
<evidence type="ECO:0000256" key="6">
    <source>
        <dbReference type="ARBA" id="ARBA00022614"/>
    </source>
</evidence>
<dbReference type="InterPro" id="IPR058922">
    <property type="entry name" value="WHD_DRP"/>
</dbReference>
<evidence type="ECO:0000256" key="4">
    <source>
        <dbReference type="ARBA" id="ARBA00008894"/>
    </source>
</evidence>
<keyword evidence="6" id="KW-0433">Leucine-rich repeat</keyword>
<dbReference type="Pfam" id="PF08149">
    <property type="entry name" value="BING4CT"/>
    <property type="match status" value="1"/>
</dbReference>
<comment type="caution">
    <text evidence="16">The sequence shown here is derived from an EMBL/GenBank/DDBJ whole genome shotgun (WGS) entry which is preliminary data.</text>
</comment>
<feature type="compositionally biased region" description="Basic and acidic residues" evidence="14">
    <location>
        <begin position="934"/>
        <end position="943"/>
    </location>
</feature>
<evidence type="ECO:0000256" key="2">
    <source>
        <dbReference type="ARBA" id="ARBA00004170"/>
    </source>
</evidence>
<dbReference type="InterPro" id="IPR012952">
    <property type="entry name" value="BING4_C_dom"/>
</dbReference>
<dbReference type="InterPro" id="IPR027417">
    <property type="entry name" value="P-loop_NTPase"/>
</dbReference>
<evidence type="ECO:0000256" key="14">
    <source>
        <dbReference type="SAM" id="MobiDB-lite"/>
    </source>
</evidence>
<comment type="similarity">
    <text evidence="4">Belongs to the disease resistance NB-LRR family.</text>
</comment>
<keyword evidence="17" id="KW-1185">Reference proteome</keyword>
<protein>
    <recommendedName>
        <fullName evidence="15">BING4 C-terminal domain-containing protein</fullName>
    </recommendedName>
</protein>
<dbReference type="Pfam" id="PF00931">
    <property type="entry name" value="NB-ARC"/>
    <property type="match status" value="1"/>
</dbReference>
<accession>A0AAE1V6K4</accession>
<dbReference type="GO" id="GO:0043531">
    <property type="term" value="F:ADP binding"/>
    <property type="evidence" value="ECO:0007669"/>
    <property type="project" value="InterPro"/>
</dbReference>
<dbReference type="InterPro" id="IPR038005">
    <property type="entry name" value="RX-like_CC"/>
</dbReference>
<dbReference type="GO" id="GO:0009626">
    <property type="term" value="P:plant-type hypersensitive response"/>
    <property type="evidence" value="ECO:0007669"/>
    <property type="project" value="UniProtKB-KW"/>
</dbReference>
<keyword evidence="7" id="KW-0381">Hypersensitive response</keyword>
<dbReference type="CDD" id="cd14798">
    <property type="entry name" value="RX-CC_like"/>
    <property type="match status" value="1"/>
</dbReference>
<evidence type="ECO:0000313" key="17">
    <source>
        <dbReference type="Proteomes" id="UP001291623"/>
    </source>
</evidence>
<comment type="function">
    <text evidence="1">Confers resistance to late blight (Phytophthora infestans) races carrying the avirulence gene Avr1. Resistance proteins guard the plant against pathogens that contain an appropriate avirulence protein via an indirect interaction with this avirulence protein. That triggers a defense system including the hypersensitive response, which restricts the pathogen growth.</text>
</comment>
<keyword evidence="9" id="KW-0547">Nucleotide-binding</keyword>
<dbReference type="InterPro" id="IPR044974">
    <property type="entry name" value="Disease_R_plants"/>
</dbReference>
<comment type="subcellular location">
    <subcellularLocation>
        <location evidence="3">Cytoplasm</location>
    </subcellularLocation>
    <subcellularLocation>
        <location evidence="2">Membrane</location>
        <topology evidence="2">Peripheral membrane protein</topology>
    </subcellularLocation>
</comment>
<keyword evidence="8" id="KW-0677">Repeat</keyword>
<dbReference type="Gene3D" id="1.10.8.430">
    <property type="entry name" value="Helical domain of apoptotic protease-activating factors"/>
    <property type="match status" value="1"/>
</dbReference>
<dbReference type="Proteomes" id="UP001291623">
    <property type="component" value="Unassembled WGS sequence"/>
</dbReference>
<dbReference type="InterPro" id="IPR036388">
    <property type="entry name" value="WH-like_DNA-bd_sf"/>
</dbReference>
<dbReference type="Gene3D" id="1.20.5.4130">
    <property type="match status" value="1"/>
</dbReference>
<name>A0AAE1V6K4_9SOLA</name>
<keyword evidence="5" id="KW-0963">Cytoplasm</keyword>
<evidence type="ECO:0000313" key="16">
    <source>
        <dbReference type="EMBL" id="KAK4358403.1"/>
    </source>
</evidence>
<dbReference type="Gene3D" id="1.10.10.10">
    <property type="entry name" value="Winged helix-like DNA-binding domain superfamily/Winged helix DNA-binding domain"/>
    <property type="match status" value="1"/>
</dbReference>
<organism evidence="16 17">
    <name type="scientific">Anisodus tanguticus</name>
    <dbReference type="NCBI Taxonomy" id="243964"/>
    <lineage>
        <taxon>Eukaryota</taxon>
        <taxon>Viridiplantae</taxon>
        <taxon>Streptophyta</taxon>
        <taxon>Embryophyta</taxon>
        <taxon>Tracheophyta</taxon>
        <taxon>Spermatophyta</taxon>
        <taxon>Magnoliopsida</taxon>
        <taxon>eudicotyledons</taxon>
        <taxon>Gunneridae</taxon>
        <taxon>Pentapetalae</taxon>
        <taxon>asterids</taxon>
        <taxon>lamiids</taxon>
        <taxon>Solanales</taxon>
        <taxon>Solanaceae</taxon>
        <taxon>Solanoideae</taxon>
        <taxon>Hyoscyameae</taxon>
        <taxon>Anisodus</taxon>
    </lineage>
</organism>
<dbReference type="InterPro" id="IPR002182">
    <property type="entry name" value="NB-ARC"/>
</dbReference>
<dbReference type="GO" id="GO:0051607">
    <property type="term" value="P:defense response to virus"/>
    <property type="evidence" value="ECO:0007669"/>
    <property type="project" value="UniProtKB-ARBA"/>
</dbReference>
<dbReference type="Gene3D" id="3.40.50.300">
    <property type="entry name" value="P-loop containing nucleotide triphosphate hydrolases"/>
    <property type="match status" value="1"/>
</dbReference>
<dbReference type="SUPFAM" id="SSF52058">
    <property type="entry name" value="L domain-like"/>
    <property type="match status" value="1"/>
</dbReference>
<evidence type="ECO:0000256" key="3">
    <source>
        <dbReference type="ARBA" id="ARBA00004496"/>
    </source>
</evidence>
<keyword evidence="10" id="KW-0611">Plant defense</keyword>
<evidence type="ECO:0000256" key="5">
    <source>
        <dbReference type="ARBA" id="ARBA00022490"/>
    </source>
</evidence>
<dbReference type="SUPFAM" id="SSF52540">
    <property type="entry name" value="P-loop containing nucleoside triphosphate hydrolases"/>
    <property type="match status" value="1"/>
</dbReference>
<dbReference type="AlphaFoldDB" id="A0AAE1V6K4"/>
<evidence type="ECO:0000256" key="12">
    <source>
        <dbReference type="ARBA" id="ARBA00023054"/>
    </source>
</evidence>
<dbReference type="GO" id="GO:0005737">
    <property type="term" value="C:cytoplasm"/>
    <property type="evidence" value="ECO:0007669"/>
    <property type="project" value="UniProtKB-SubCell"/>
</dbReference>
<dbReference type="GO" id="GO:0005524">
    <property type="term" value="F:ATP binding"/>
    <property type="evidence" value="ECO:0007669"/>
    <property type="project" value="UniProtKB-KW"/>
</dbReference>
<dbReference type="SMART" id="SM01033">
    <property type="entry name" value="BING4CT"/>
    <property type="match status" value="1"/>
</dbReference>
<evidence type="ECO:0000259" key="15">
    <source>
        <dbReference type="SMART" id="SM01033"/>
    </source>
</evidence>
<sequence length="950" mass="109086">MAYAALSSLMHTLQQLLQSKSPLICGSSLQQHVESVYQSLCALQVFLEYTTKEAKDIEILKVIEKRIRDVVYKAEDRVDSRLRSVILADNGDNRERACRCFNEELQEVEKEGSSLKKEVMQIDFNKHGSKSAEATTTSSSRRYATEHNTVVGMEDDFNSIVDHLTNQIDELIVIPIVGMGGIGKTTLARKVYDDSSIRSQFDKHAWLTISEEYNERQMLLEAVSSITGSNQEMSDDQLMEIVFRGLKRRRFLIVIDDIWSTEAWDQMGRIFPNDDNKSRILLTTRLKYVADYVFCPNFPPHSMSFLSIDDSWNLFTEKLFRKDPCPPLLEEIGKHIVQQCRGLPLSIVVVAGLLGKMDPTHDNWKKVEENLNSFFGTVSEQCQAILSLSYSYLPQYLKACFLYIGGYPEDTKIRVSVLIRLWIAEQFIQARSNQRLEVVAEEYLQDLIDRSLILAGKRKANGRMKSCKIHDLLRQLCIREAQIENVVHVKNENVRIFSEGINYERRVMLLLDIHNKNEYCHRHGSGIISTIRSLVVTNTYLFHTYERPCSIISHFVLLKVLDVSSINYDFSYAVPKLVHLRYVAAWIDKVPSLAKLWNLQTIILGNKQGRTDLELLPEIWTKTEIRHLDIGWKIHLPDPLEAEGHGEQPLTPNLIKLKIELLDCVDWPAILDSVILLQDLETLIIEAAYGPVILSTDFFLPNLKQLRLRRTNLACEDMVVLANLPNLEVLKTECAFDGTDWILNEDVVFQSLKYLRLAYENLERWEASSDNFPMLEQLYLSRLKLEEIPQSIGEIMTLKLIKIYDCSPALETSAKQIEEEQESWGNYGLQVRIIVPTTCCHQQGEFCVDLEANLFETSKQRREKEVRSHLDKLPPETIMLDLTKIGSVRPTRKKEKPTKDEIGAEMEAATEAAKSIPMKKKTKGRSKPSKIAKKKQEAVEKLRNHSWSNT</sequence>
<feature type="compositionally biased region" description="Basic residues" evidence="14">
    <location>
        <begin position="917"/>
        <end position="933"/>
    </location>
</feature>
<dbReference type="PANTHER" id="PTHR23155">
    <property type="entry name" value="DISEASE RESISTANCE PROTEIN RP"/>
    <property type="match status" value="1"/>
</dbReference>
<keyword evidence="12" id="KW-0175">Coiled coil</keyword>
<keyword evidence="13" id="KW-0472">Membrane</keyword>
<reference evidence="16" key="1">
    <citation type="submission" date="2023-12" db="EMBL/GenBank/DDBJ databases">
        <title>Genome assembly of Anisodus tanguticus.</title>
        <authorList>
            <person name="Wang Y.-J."/>
        </authorList>
    </citation>
    <scope>NUCLEOTIDE SEQUENCE</scope>
    <source>
        <strain evidence="16">KB-2021</strain>
        <tissue evidence="16">Leaf</tissue>
    </source>
</reference>
<dbReference type="PRINTS" id="PR00364">
    <property type="entry name" value="DISEASERSIST"/>
</dbReference>
<dbReference type="Pfam" id="PF23559">
    <property type="entry name" value="WHD_DRP"/>
    <property type="match status" value="1"/>
</dbReference>
<dbReference type="Gene3D" id="3.80.10.10">
    <property type="entry name" value="Ribonuclease Inhibitor"/>
    <property type="match status" value="1"/>
</dbReference>
<evidence type="ECO:0000256" key="8">
    <source>
        <dbReference type="ARBA" id="ARBA00022737"/>
    </source>
</evidence>
<evidence type="ECO:0000256" key="11">
    <source>
        <dbReference type="ARBA" id="ARBA00022840"/>
    </source>
</evidence>
<keyword evidence="11" id="KW-0067">ATP-binding</keyword>
<feature type="domain" description="BING4 C-terminal" evidence="15">
    <location>
        <begin position="808"/>
        <end position="882"/>
    </location>
</feature>
<dbReference type="FunFam" id="1.10.10.10:FF:000322">
    <property type="entry name" value="Probable disease resistance protein At1g63360"/>
    <property type="match status" value="1"/>
</dbReference>
<dbReference type="GO" id="GO:0016020">
    <property type="term" value="C:membrane"/>
    <property type="evidence" value="ECO:0007669"/>
    <property type="project" value="UniProtKB-SubCell"/>
</dbReference>
<proteinExistence type="inferred from homology"/>
<dbReference type="FunFam" id="3.40.50.300:FF:001091">
    <property type="entry name" value="Probable disease resistance protein At1g61300"/>
    <property type="match status" value="1"/>
</dbReference>
<evidence type="ECO:0000256" key="10">
    <source>
        <dbReference type="ARBA" id="ARBA00022821"/>
    </source>
</evidence>
<dbReference type="EMBL" id="JAVYJV010000012">
    <property type="protein sequence ID" value="KAK4358403.1"/>
    <property type="molecule type" value="Genomic_DNA"/>
</dbReference>
<evidence type="ECO:0000256" key="13">
    <source>
        <dbReference type="ARBA" id="ARBA00023136"/>
    </source>
</evidence>
<dbReference type="PANTHER" id="PTHR23155:SF1152">
    <property type="entry name" value="AAA+ ATPASE DOMAIN-CONTAINING PROTEIN"/>
    <property type="match status" value="1"/>
</dbReference>
<evidence type="ECO:0000256" key="7">
    <source>
        <dbReference type="ARBA" id="ARBA00022667"/>
    </source>
</evidence>
<dbReference type="InterPro" id="IPR042197">
    <property type="entry name" value="Apaf_helical"/>
</dbReference>
<feature type="region of interest" description="Disordered" evidence="14">
    <location>
        <begin position="888"/>
        <end position="950"/>
    </location>
</feature>
<dbReference type="InterPro" id="IPR032675">
    <property type="entry name" value="LRR_dom_sf"/>
</dbReference>
<evidence type="ECO:0000256" key="9">
    <source>
        <dbReference type="ARBA" id="ARBA00022741"/>
    </source>
</evidence>